<proteinExistence type="predicted"/>
<evidence type="ECO:0000259" key="2">
    <source>
        <dbReference type="PROSITE" id="PS50110"/>
    </source>
</evidence>
<sequence length="149" mass="16652">MTDRFDDPIDVLLVEDNPGDVRLTKEAFKQLSIETTIHVATDGDEALEFLTKRRDSDPDTVPDLVLLDLNLPRMNGLEFLETIKDDATLTRIPVLVLTSSDAVEDVLDSYELSANAYLTKPTDPIEYEKMVEAVAEFWLQKAALPPVSS</sequence>
<dbReference type="OrthoDB" id="9652at2157"/>
<dbReference type="InterPro" id="IPR052893">
    <property type="entry name" value="TCS_response_regulator"/>
</dbReference>
<dbReference type="PANTHER" id="PTHR44520">
    <property type="entry name" value="RESPONSE REGULATOR RCP1-RELATED"/>
    <property type="match status" value="1"/>
</dbReference>
<dbReference type="InterPro" id="IPR001789">
    <property type="entry name" value="Sig_transdc_resp-reg_receiver"/>
</dbReference>
<reference evidence="4" key="1">
    <citation type="submission" date="2016-10" db="EMBL/GenBank/DDBJ databases">
        <authorList>
            <person name="Varghese N."/>
            <person name="Submissions S."/>
        </authorList>
    </citation>
    <scope>NUCLEOTIDE SEQUENCE [LARGE SCALE GENOMIC DNA]</scope>
    <source>
        <strain evidence="4">B4,CECT 8067,JCM 17497</strain>
    </source>
</reference>
<keyword evidence="4" id="KW-1185">Reference proteome</keyword>
<organism evidence="3 4">
    <name type="scientific">Natronorubrum texcoconense</name>
    <dbReference type="NCBI Taxonomy" id="1095776"/>
    <lineage>
        <taxon>Archaea</taxon>
        <taxon>Methanobacteriati</taxon>
        <taxon>Methanobacteriota</taxon>
        <taxon>Stenosarchaea group</taxon>
        <taxon>Halobacteria</taxon>
        <taxon>Halobacteriales</taxon>
        <taxon>Natrialbaceae</taxon>
        <taxon>Natronorubrum</taxon>
    </lineage>
</organism>
<dbReference type="GO" id="GO:0000160">
    <property type="term" value="P:phosphorelay signal transduction system"/>
    <property type="evidence" value="ECO:0007669"/>
    <property type="project" value="InterPro"/>
</dbReference>
<accession>A0A1G8ZWJ6</accession>
<evidence type="ECO:0000313" key="3">
    <source>
        <dbReference type="EMBL" id="SDK19004.1"/>
    </source>
</evidence>
<dbReference type="PROSITE" id="PS50110">
    <property type="entry name" value="RESPONSE_REGULATORY"/>
    <property type="match status" value="1"/>
</dbReference>
<dbReference type="EMBL" id="FNFE01000003">
    <property type="protein sequence ID" value="SDK19004.1"/>
    <property type="molecule type" value="Genomic_DNA"/>
</dbReference>
<dbReference type="STRING" id="1095776.SAMN04515672_2472"/>
<dbReference type="PANTHER" id="PTHR44520:SF2">
    <property type="entry name" value="RESPONSE REGULATOR RCP1"/>
    <property type="match status" value="1"/>
</dbReference>
<protein>
    <submittedName>
        <fullName evidence="3">Response regulator receiver domain-containing protein</fullName>
    </submittedName>
</protein>
<feature type="domain" description="Response regulatory" evidence="2">
    <location>
        <begin position="10"/>
        <end position="135"/>
    </location>
</feature>
<feature type="modified residue" description="4-aspartylphosphate" evidence="1">
    <location>
        <position position="68"/>
    </location>
</feature>
<dbReference type="InterPro" id="IPR011006">
    <property type="entry name" value="CheY-like_superfamily"/>
</dbReference>
<dbReference type="SMART" id="SM00448">
    <property type="entry name" value="REC"/>
    <property type="match status" value="1"/>
</dbReference>
<evidence type="ECO:0000313" key="4">
    <source>
        <dbReference type="Proteomes" id="UP000198882"/>
    </source>
</evidence>
<dbReference type="Gene3D" id="3.40.50.2300">
    <property type="match status" value="1"/>
</dbReference>
<keyword evidence="1" id="KW-0597">Phosphoprotein</keyword>
<evidence type="ECO:0000256" key="1">
    <source>
        <dbReference type="PROSITE-ProRule" id="PRU00169"/>
    </source>
</evidence>
<name>A0A1G8ZWJ6_9EURY</name>
<dbReference type="Proteomes" id="UP000198882">
    <property type="component" value="Unassembled WGS sequence"/>
</dbReference>
<dbReference type="Pfam" id="PF00072">
    <property type="entry name" value="Response_reg"/>
    <property type="match status" value="1"/>
</dbReference>
<dbReference type="CDD" id="cd17557">
    <property type="entry name" value="REC_Rcp-like"/>
    <property type="match status" value="1"/>
</dbReference>
<dbReference type="RefSeq" id="WP_090306592.1">
    <property type="nucleotide sequence ID" value="NZ_FNFE01000003.1"/>
</dbReference>
<dbReference type="SUPFAM" id="SSF52172">
    <property type="entry name" value="CheY-like"/>
    <property type="match status" value="1"/>
</dbReference>
<dbReference type="AlphaFoldDB" id="A0A1G8ZWJ6"/>
<gene>
    <name evidence="3" type="ORF">SAMN04515672_2472</name>
</gene>